<dbReference type="CDD" id="cd21081">
    <property type="entry name" value="DHD_Dac"/>
    <property type="match status" value="1"/>
</dbReference>
<proteinExistence type="inferred from homology"/>
<name>A0AAV7CM80_ENGPU</name>
<feature type="compositionally biased region" description="Low complexity" evidence="5">
    <location>
        <begin position="315"/>
        <end position="333"/>
    </location>
</feature>
<keyword evidence="8" id="KW-1185">Reference proteome</keyword>
<dbReference type="SUPFAM" id="SSF46955">
    <property type="entry name" value="Putative DNA-binding domain"/>
    <property type="match status" value="1"/>
</dbReference>
<feature type="compositionally biased region" description="Polar residues" evidence="5">
    <location>
        <begin position="199"/>
        <end position="208"/>
    </location>
</feature>
<evidence type="ECO:0000256" key="1">
    <source>
        <dbReference type="ARBA" id="ARBA00004123"/>
    </source>
</evidence>
<organism evidence="7 8">
    <name type="scientific">Engystomops pustulosus</name>
    <name type="common">Tungara frog</name>
    <name type="synonym">Physalaemus pustulosus</name>
    <dbReference type="NCBI Taxonomy" id="76066"/>
    <lineage>
        <taxon>Eukaryota</taxon>
        <taxon>Metazoa</taxon>
        <taxon>Chordata</taxon>
        <taxon>Craniata</taxon>
        <taxon>Vertebrata</taxon>
        <taxon>Euteleostomi</taxon>
        <taxon>Amphibia</taxon>
        <taxon>Batrachia</taxon>
        <taxon>Anura</taxon>
        <taxon>Neobatrachia</taxon>
        <taxon>Hyloidea</taxon>
        <taxon>Leptodactylidae</taxon>
        <taxon>Leiuperinae</taxon>
        <taxon>Engystomops</taxon>
    </lineage>
</organism>
<feature type="region of interest" description="Disordered" evidence="5">
    <location>
        <begin position="90"/>
        <end position="114"/>
    </location>
</feature>
<dbReference type="GO" id="GO:0000981">
    <property type="term" value="F:DNA-binding transcription factor activity, RNA polymerase II-specific"/>
    <property type="evidence" value="ECO:0007669"/>
    <property type="project" value="TreeGrafter"/>
</dbReference>
<dbReference type="PANTHER" id="PTHR12577:SF14">
    <property type="entry name" value="DACHSHUND HOMOLOG 1"/>
    <property type="match status" value="1"/>
</dbReference>
<feature type="coiled-coil region" evidence="4">
    <location>
        <begin position="448"/>
        <end position="531"/>
    </location>
</feature>
<reference evidence="7" key="1">
    <citation type="thesis" date="2020" institute="ProQuest LLC" country="789 East Eisenhower Parkway, Ann Arbor, MI, USA">
        <title>Comparative Genomics and Chromosome Evolution.</title>
        <authorList>
            <person name="Mudd A.B."/>
        </authorList>
    </citation>
    <scope>NUCLEOTIDE SEQUENCE</scope>
    <source>
        <strain evidence="7">237g6f4</strain>
        <tissue evidence="7">Blood</tissue>
    </source>
</reference>
<dbReference type="Proteomes" id="UP000824782">
    <property type="component" value="Unassembled WGS sequence"/>
</dbReference>
<dbReference type="InterPro" id="IPR009061">
    <property type="entry name" value="DNA-bd_dom_put_sf"/>
</dbReference>
<keyword evidence="4" id="KW-0175">Coiled coil</keyword>
<evidence type="ECO:0000256" key="2">
    <source>
        <dbReference type="ARBA" id="ARBA00023242"/>
    </source>
</evidence>
<evidence type="ECO:0000259" key="6">
    <source>
        <dbReference type="Pfam" id="PF02437"/>
    </source>
</evidence>
<gene>
    <name evidence="7" type="ORF">GDO81_005290</name>
</gene>
<sequence length="573" mass="62674">MVDLRGAKVASFTVEGCELICLPQAFDLFLKHLVGGLHTVYTKLKRLEITPVVCNVEQVRILRGLGAIQPGVNRCKLISRKDFETLYNDCTNASSRPGRPPKRTQSVTSPENPHIMPHSVPGLMSPGMIPPTGLTAAAAAAAAATNAAIAEAMKVKKIKLEAMSNYHSNTQHGADSDNGDLNSSVGSSDGSWEKEKLQSLPTQGSQTSVNHALPGQHNLPVTHPLNSLQQNHLLPNGLELPFMMMPHPLIPVSLPPASVTMAMSQMNHLSTIANMAAAAQVQSPPSRVETSVIKERVPDSPSPAPSLEDGRRPGSHPSSHRSSSVSSSPARTESSSDRIRMSYTSIHFQTIHQNGLSMNQMLMGLSPNIIPGPKEGDLAGHEAGHEAKRIHMEKDETLLSTPTARDSFDKLSLSGHGQPLPPGFPSPFLFPDGLSSIETLLTNIQVAIDNARAQEKQVQMEKTELKMELFRERELRETLEKQLAVEQKNRAIIQKRLKKEKKAKRKLQEALEFETKRREQAEQALKQAASSEGLRVLNEALTPEIESDRNGARTDAERTIQDGRLYLKTSVMY</sequence>
<dbReference type="InterPro" id="IPR003380">
    <property type="entry name" value="SKI/SNO/DAC"/>
</dbReference>
<protein>
    <recommendedName>
        <fullName evidence="6">SKI/SNO/DAC domain-containing protein</fullName>
    </recommendedName>
</protein>
<dbReference type="GO" id="GO:0005634">
    <property type="term" value="C:nucleus"/>
    <property type="evidence" value="ECO:0007669"/>
    <property type="project" value="UniProtKB-SubCell"/>
</dbReference>
<feature type="region of interest" description="Disordered" evidence="5">
    <location>
        <begin position="169"/>
        <end position="208"/>
    </location>
</feature>
<feature type="domain" description="SKI/SNO/DAC" evidence="6">
    <location>
        <begin position="1"/>
        <end position="92"/>
    </location>
</feature>
<evidence type="ECO:0000256" key="4">
    <source>
        <dbReference type="SAM" id="Coils"/>
    </source>
</evidence>
<comment type="similarity">
    <text evidence="3">Belongs to the DACH/dachshund family.</text>
</comment>
<feature type="compositionally biased region" description="Polar residues" evidence="5">
    <location>
        <begin position="169"/>
        <end position="190"/>
    </location>
</feature>
<comment type="subcellular location">
    <subcellularLocation>
        <location evidence="1">Nucleus</location>
    </subcellularLocation>
</comment>
<keyword evidence="2" id="KW-0539">Nucleus</keyword>
<accession>A0AAV7CM80</accession>
<feature type="region of interest" description="Disordered" evidence="5">
    <location>
        <begin position="283"/>
        <end position="337"/>
    </location>
</feature>
<evidence type="ECO:0000256" key="5">
    <source>
        <dbReference type="SAM" id="MobiDB-lite"/>
    </source>
</evidence>
<comment type="caution">
    <text evidence="7">The sequence shown here is derived from an EMBL/GenBank/DDBJ whole genome shotgun (WGS) entry which is preliminary data.</text>
</comment>
<dbReference type="InterPro" id="IPR052417">
    <property type="entry name" value="Dachshund_domain"/>
</dbReference>
<dbReference type="AlphaFoldDB" id="A0AAV7CM80"/>
<dbReference type="Gene3D" id="3.10.260.20">
    <property type="entry name" value="Ski"/>
    <property type="match status" value="1"/>
</dbReference>
<dbReference type="Pfam" id="PF02437">
    <property type="entry name" value="Ski_Sno_DHD"/>
    <property type="match status" value="1"/>
</dbReference>
<evidence type="ECO:0000256" key="3">
    <source>
        <dbReference type="ARBA" id="ARBA00038192"/>
    </source>
</evidence>
<dbReference type="PANTHER" id="PTHR12577">
    <property type="entry name" value="DACHSHUND"/>
    <property type="match status" value="1"/>
</dbReference>
<dbReference type="InterPro" id="IPR037000">
    <property type="entry name" value="Ski_DNA-bd_sf"/>
</dbReference>
<dbReference type="GO" id="GO:0005667">
    <property type="term" value="C:transcription regulator complex"/>
    <property type="evidence" value="ECO:0007669"/>
    <property type="project" value="TreeGrafter"/>
</dbReference>
<dbReference type="EMBL" id="WNYA01000002">
    <property type="protein sequence ID" value="KAG8586190.1"/>
    <property type="molecule type" value="Genomic_DNA"/>
</dbReference>
<dbReference type="FunFam" id="3.10.260.20:FF:000001">
    <property type="entry name" value="Dachshund homolog 1"/>
    <property type="match status" value="1"/>
</dbReference>
<evidence type="ECO:0000313" key="7">
    <source>
        <dbReference type="EMBL" id="KAG8586190.1"/>
    </source>
</evidence>
<dbReference type="GO" id="GO:0000978">
    <property type="term" value="F:RNA polymerase II cis-regulatory region sequence-specific DNA binding"/>
    <property type="evidence" value="ECO:0007669"/>
    <property type="project" value="TreeGrafter"/>
</dbReference>
<evidence type="ECO:0000313" key="8">
    <source>
        <dbReference type="Proteomes" id="UP000824782"/>
    </source>
</evidence>